<accession>F3ZW02</accession>
<reference evidence="3 4" key="2">
    <citation type="journal article" date="2011" name="Stand. Genomic Sci.">
        <title>Complete genome sequence of Mahella australiensis type strain (50-1 BON).</title>
        <authorList>
            <person name="Sikorski J."/>
            <person name="Teshima H."/>
            <person name="Nolan M."/>
            <person name="Lucas S."/>
            <person name="Hammon N."/>
            <person name="Deshpande S."/>
            <person name="Cheng J.F."/>
            <person name="Pitluck S."/>
            <person name="Liolios K."/>
            <person name="Pagani I."/>
            <person name="Ivanova N."/>
            <person name="Huntemann M."/>
            <person name="Mavromatis K."/>
            <person name="Ovchinikova G."/>
            <person name="Pati A."/>
            <person name="Tapia R."/>
            <person name="Han C."/>
            <person name="Goodwin L."/>
            <person name="Chen A."/>
            <person name="Palaniappan K."/>
            <person name="Land M."/>
            <person name="Hauser L."/>
            <person name="Ngatchou-Djao O.D."/>
            <person name="Rohde M."/>
            <person name="Pukall R."/>
            <person name="Spring S."/>
            <person name="Abt B."/>
            <person name="Goker M."/>
            <person name="Detter J.C."/>
            <person name="Woyke T."/>
            <person name="Bristow J."/>
            <person name="Markowitz V."/>
            <person name="Hugenholtz P."/>
            <person name="Eisen J.A."/>
            <person name="Kyrpides N.C."/>
            <person name="Klenk H.P."/>
            <person name="Lapidus A."/>
        </authorList>
    </citation>
    <scope>NUCLEOTIDE SEQUENCE [LARGE SCALE GENOMIC DNA]</scope>
    <source>
        <strain evidence="4">DSM 15567 / CIP 107919 / 50-1 BON</strain>
    </source>
</reference>
<protein>
    <submittedName>
        <fullName evidence="3">Creatinase</fullName>
    </submittedName>
</protein>
<reference evidence="4" key="1">
    <citation type="submission" date="2010-11" db="EMBL/GenBank/DDBJ databases">
        <title>The complete genome of Mahella australiensis DSM 15567.</title>
        <authorList>
            <consortium name="US DOE Joint Genome Institute (JGI-PGF)"/>
            <person name="Lucas S."/>
            <person name="Copeland A."/>
            <person name="Lapidus A."/>
            <person name="Bruce D."/>
            <person name="Goodwin L."/>
            <person name="Pitluck S."/>
            <person name="Kyrpides N."/>
            <person name="Mavromatis K."/>
            <person name="Pagani I."/>
            <person name="Ivanova N."/>
            <person name="Teshima H."/>
            <person name="Brettin T."/>
            <person name="Detter J.C."/>
            <person name="Han C."/>
            <person name="Tapia R."/>
            <person name="Land M."/>
            <person name="Hauser L."/>
            <person name="Markowitz V."/>
            <person name="Cheng J.-F."/>
            <person name="Hugenholtz P."/>
            <person name="Woyke T."/>
            <person name="Wu D."/>
            <person name="Spring S."/>
            <person name="Pukall R."/>
            <person name="Steenblock K."/>
            <person name="Schneider S."/>
            <person name="Klenk H.-P."/>
            <person name="Eisen J.A."/>
        </authorList>
    </citation>
    <scope>NUCLEOTIDE SEQUENCE [LARGE SCALE GENOMIC DNA]</scope>
    <source>
        <strain evidence="4">DSM 15567 / CIP 107919 / 50-1 BON</strain>
    </source>
</reference>
<dbReference type="EMBL" id="CP002360">
    <property type="protein sequence ID" value="AEE95376.1"/>
    <property type="molecule type" value="Genomic_DNA"/>
</dbReference>
<dbReference type="KEGG" id="mas:Mahau_0153"/>
<dbReference type="InterPro" id="IPR000587">
    <property type="entry name" value="Creatinase_N"/>
</dbReference>
<proteinExistence type="predicted"/>
<dbReference type="PANTHER" id="PTHR46112:SF2">
    <property type="entry name" value="XAA-PRO AMINOPEPTIDASE P-RELATED"/>
    <property type="match status" value="1"/>
</dbReference>
<dbReference type="eggNOG" id="COG0006">
    <property type="taxonomic scope" value="Bacteria"/>
</dbReference>
<dbReference type="RefSeq" id="WP_013779810.1">
    <property type="nucleotide sequence ID" value="NC_015520.1"/>
</dbReference>
<evidence type="ECO:0000313" key="3">
    <source>
        <dbReference type="EMBL" id="AEE95376.1"/>
    </source>
</evidence>
<name>F3ZW02_MAHA5</name>
<dbReference type="PANTHER" id="PTHR46112">
    <property type="entry name" value="AMINOPEPTIDASE"/>
    <property type="match status" value="1"/>
</dbReference>
<keyword evidence="4" id="KW-1185">Reference proteome</keyword>
<feature type="domain" description="Creatinase N-terminal" evidence="2">
    <location>
        <begin position="11"/>
        <end position="109"/>
    </location>
</feature>
<dbReference type="Gene3D" id="3.90.230.10">
    <property type="entry name" value="Creatinase/methionine aminopeptidase superfamily"/>
    <property type="match status" value="1"/>
</dbReference>
<dbReference type="OrthoDB" id="4850044at2"/>
<dbReference type="InterPro" id="IPR029149">
    <property type="entry name" value="Creatin/AminoP/Spt16_N"/>
</dbReference>
<dbReference type="STRING" id="697281.Mahau_0153"/>
<dbReference type="AlphaFoldDB" id="F3ZW02"/>
<dbReference type="Pfam" id="PF00557">
    <property type="entry name" value="Peptidase_M24"/>
    <property type="match status" value="1"/>
</dbReference>
<feature type="domain" description="Peptidase M24" evidence="1">
    <location>
        <begin position="141"/>
        <end position="325"/>
    </location>
</feature>
<organism evidence="3 4">
    <name type="scientific">Mahella australiensis (strain DSM 15567 / CIP 107919 / 50-1 BON)</name>
    <dbReference type="NCBI Taxonomy" id="697281"/>
    <lineage>
        <taxon>Bacteria</taxon>
        <taxon>Bacillati</taxon>
        <taxon>Bacillota</taxon>
        <taxon>Clostridia</taxon>
        <taxon>Thermoanaerobacterales</taxon>
        <taxon>Thermoanaerobacterales Family IV. Incertae Sedis</taxon>
        <taxon>Mahella</taxon>
    </lineage>
</organism>
<dbReference type="InterPro" id="IPR036005">
    <property type="entry name" value="Creatinase/aminopeptidase-like"/>
</dbReference>
<dbReference type="InterPro" id="IPR000994">
    <property type="entry name" value="Pept_M24"/>
</dbReference>
<dbReference type="Proteomes" id="UP000008457">
    <property type="component" value="Chromosome"/>
</dbReference>
<evidence type="ECO:0000259" key="2">
    <source>
        <dbReference type="Pfam" id="PF01321"/>
    </source>
</evidence>
<evidence type="ECO:0000259" key="1">
    <source>
        <dbReference type="Pfam" id="PF00557"/>
    </source>
</evidence>
<dbReference type="CDD" id="cd01066">
    <property type="entry name" value="APP_MetAP"/>
    <property type="match status" value="1"/>
</dbReference>
<dbReference type="SUPFAM" id="SSF55920">
    <property type="entry name" value="Creatinase/aminopeptidase"/>
    <property type="match status" value="1"/>
</dbReference>
<dbReference type="Pfam" id="PF01321">
    <property type="entry name" value="Creatinase_N"/>
    <property type="match status" value="1"/>
</dbReference>
<dbReference type="SUPFAM" id="SSF53092">
    <property type="entry name" value="Creatinase/prolidase N-terminal domain"/>
    <property type="match status" value="1"/>
</dbReference>
<dbReference type="InterPro" id="IPR050659">
    <property type="entry name" value="Peptidase_M24B"/>
</dbReference>
<dbReference type="HOGENOM" id="CLU_053687_0_0_9"/>
<sequence>MNKEEFLHKLNLIRNLMKTEDLDGILINSQANFSWLTGGRGFIGIASENSCASILVTSDAAYLLANNIESGRLADEEVNGQLVTLKEFPWFDEDQKQCLIEQIIGEGKYCTDIQLNRQFVQLRSRLNEQEKERYRWLGLNTARAVERVCRQLREGMSEFEVAGMASRELWSLGIEPVTLLVAFDRRISSYRHPLPTDDRLAKYCMIAIGGRKWGLVASATRLASLGALDDDILKKHKAVAKIDTCFISNTRPGNSVKDIFNKAVACYSDVGYPEEWKKHHQGGLTGYAPREYRATPNIDQTVSADQAFAWNPSITGTKSEDTILVLEDKNEIITHTGEYAYIEAEYEGYKLMRPDILVL</sequence>
<gene>
    <name evidence="3" type="ordered locus">Mahau_0153</name>
</gene>
<dbReference type="Gene3D" id="3.40.350.10">
    <property type="entry name" value="Creatinase/prolidase N-terminal domain"/>
    <property type="match status" value="1"/>
</dbReference>
<evidence type="ECO:0000313" key="4">
    <source>
        <dbReference type="Proteomes" id="UP000008457"/>
    </source>
</evidence>